<gene>
    <name evidence="2" type="ORF">GDO81_010147</name>
</gene>
<feature type="region of interest" description="Disordered" evidence="1">
    <location>
        <begin position="67"/>
        <end position="87"/>
    </location>
</feature>
<keyword evidence="3" id="KW-1185">Reference proteome</keyword>
<accession>A0AAV7BYY2</accession>
<feature type="compositionally biased region" description="Basic residues" evidence="1">
    <location>
        <begin position="78"/>
        <end position="87"/>
    </location>
</feature>
<comment type="caution">
    <text evidence="2">The sequence shown here is derived from an EMBL/GenBank/DDBJ whole genome shotgun (WGS) entry which is preliminary data.</text>
</comment>
<dbReference type="PANTHER" id="PTHR31097">
    <property type="entry name" value="SI:DKEY-276J7.1"/>
    <property type="match status" value="1"/>
</dbReference>
<protein>
    <submittedName>
        <fullName evidence="2">Uncharacterized protein</fullName>
    </submittedName>
</protein>
<evidence type="ECO:0000313" key="2">
    <source>
        <dbReference type="EMBL" id="KAG8577352.1"/>
    </source>
</evidence>
<evidence type="ECO:0000256" key="1">
    <source>
        <dbReference type="SAM" id="MobiDB-lite"/>
    </source>
</evidence>
<feature type="region of interest" description="Disordered" evidence="1">
    <location>
        <begin position="1"/>
        <end position="36"/>
    </location>
</feature>
<dbReference type="EMBL" id="WNYA01000004">
    <property type="protein sequence ID" value="KAG8577352.1"/>
    <property type="molecule type" value="Genomic_DNA"/>
</dbReference>
<name>A0AAV7BYY2_ENGPU</name>
<dbReference type="InterPro" id="IPR040247">
    <property type="entry name" value="DUF5524"/>
</dbReference>
<dbReference type="Proteomes" id="UP000824782">
    <property type="component" value="Unassembled WGS sequence"/>
</dbReference>
<feature type="compositionally biased region" description="Basic and acidic residues" evidence="1">
    <location>
        <begin position="67"/>
        <end position="77"/>
    </location>
</feature>
<feature type="non-terminal residue" evidence="2">
    <location>
        <position position="1"/>
    </location>
</feature>
<dbReference type="Pfam" id="PF17662">
    <property type="entry name" value="DUF5524"/>
    <property type="match status" value="1"/>
</dbReference>
<reference evidence="2" key="1">
    <citation type="thesis" date="2020" institute="ProQuest LLC" country="789 East Eisenhower Parkway, Ann Arbor, MI, USA">
        <title>Comparative Genomics and Chromosome Evolution.</title>
        <authorList>
            <person name="Mudd A.B."/>
        </authorList>
    </citation>
    <scope>NUCLEOTIDE SEQUENCE</scope>
    <source>
        <strain evidence="2">237g6f4</strain>
        <tissue evidence="2">Blood</tissue>
    </source>
</reference>
<dbReference type="AlphaFoldDB" id="A0AAV7BYY2"/>
<dbReference type="PANTHER" id="PTHR31097:SF2">
    <property type="entry name" value="CHROMOSOME 7 OPEN READING FRAME 57"/>
    <property type="match status" value="1"/>
</dbReference>
<sequence length="87" mass="9536">KKVKLPAINPKFMNDNSGIASGKGPPSTKAKGEKLGKKCFFPPMPANKNDSVNIGKLLSNGYGDEWYRQHGEPEKKSVQKAKMKGFD</sequence>
<proteinExistence type="predicted"/>
<evidence type="ECO:0000313" key="3">
    <source>
        <dbReference type="Proteomes" id="UP000824782"/>
    </source>
</evidence>
<organism evidence="2 3">
    <name type="scientific">Engystomops pustulosus</name>
    <name type="common">Tungara frog</name>
    <name type="synonym">Physalaemus pustulosus</name>
    <dbReference type="NCBI Taxonomy" id="76066"/>
    <lineage>
        <taxon>Eukaryota</taxon>
        <taxon>Metazoa</taxon>
        <taxon>Chordata</taxon>
        <taxon>Craniata</taxon>
        <taxon>Vertebrata</taxon>
        <taxon>Euteleostomi</taxon>
        <taxon>Amphibia</taxon>
        <taxon>Batrachia</taxon>
        <taxon>Anura</taxon>
        <taxon>Neobatrachia</taxon>
        <taxon>Hyloidea</taxon>
        <taxon>Leptodactylidae</taxon>
        <taxon>Leiuperinae</taxon>
        <taxon>Engystomops</taxon>
    </lineage>
</organism>